<evidence type="ECO:0000256" key="8">
    <source>
        <dbReference type="ARBA" id="ARBA00022842"/>
    </source>
</evidence>
<accession>A0A1W1BPU0</accession>
<dbReference type="EMBL" id="FPHL01000010">
    <property type="protein sequence ID" value="SFV55534.1"/>
    <property type="molecule type" value="Genomic_DNA"/>
</dbReference>
<evidence type="ECO:0000256" key="6">
    <source>
        <dbReference type="ARBA" id="ARBA00022723"/>
    </source>
</evidence>
<proteinExistence type="predicted"/>
<keyword evidence="4" id="KW-0285">Flavoprotein</keyword>
<dbReference type="Pfam" id="PF02424">
    <property type="entry name" value="ApbE"/>
    <property type="match status" value="1"/>
</dbReference>
<evidence type="ECO:0000256" key="1">
    <source>
        <dbReference type="ARBA" id="ARBA00001946"/>
    </source>
</evidence>
<dbReference type="PANTHER" id="PTHR30040:SF2">
    <property type="entry name" value="FAD:PROTEIN FMN TRANSFERASE"/>
    <property type="match status" value="1"/>
</dbReference>
<reference evidence="11" key="1">
    <citation type="submission" date="2016-10" db="EMBL/GenBank/DDBJ databases">
        <authorList>
            <person name="de Groot N.N."/>
        </authorList>
    </citation>
    <scope>NUCLEOTIDE SEQUENCE</scope>
</reference>
<comment type="catalytic activity">
    <reaction evidence="10">
        <text>L-threonyl-[protein] + FAD = FMN-L-threonyl-[protein] + AMP + H(+)</text>
        <dbReference type="Rhea" id="RHEA:36847"/>
        <dbReference type="Rhea" id="RHEA-COMP:11060"/>
        <dbReference type="Rhea" id="RHEA-COMP:11061"/>
        <dbReference type="ChEBI" id="CHEBI:15378"/>
        <dbReference type="ChEBI" id="CHEBI:30013"/>
        <dbReference type="ChEBI" id="CHEBI:57692"/>
        <dbReference type="ChEBI" id="CHEBI:74257"/>
        <dbReference type="ChEBI" id="CHEBI:456215"/>
        <dbReference type="EC" id="2.7.1.180"/>
    </reaction>
</comment>
<name>A0A1W1BPU0_9ZZZZ</name>
<keyword evidence="6" id="KW-0479">Metal-binding</keyword>
<keyword evidence="11" id="KW-0449">Lipoprotein</keyword>
<keyword evidence="5" id="KW-0808">Transferase</keyword>
<evidence type="ECO:0000256" key="5">
    <source>
        <dbReference type="ARBA" id="ARBA00022679"/>
    </source>
</evidence>
<evidence type="ECO:0000256" key="9">
    <source>
        <dbReference type="ARBA" id="ARBA00031306"/>
    </source>
</evidence>
<comment type="cofactor">
    <cofactor evidence="1">
        <name>Mg(2+)</name>
        <dbReference type="ChEBI" id="CHEBI:18420"/>
    </cofactor>
</comment>
<dbReference type="PANTHER" id="PTHR30040">
    <property type="entry name" value="THIAMINE BIOSYNTHESIS LIPOPROTEIN APBE"/>
    <property type="match status" value="1"/>
</dbReference>
<dbReference type="AlphaFoldDB" id="A0A1W1BPU0"/>
<evidence type="ECO:0000256" key="7">
    <source>
        <dbReference type="ARBA" id="ARBA00022827"/>
    </source>
</evidence>
<dbReference type="EC" id="2.7.1.180" evidence="2"/>
<dbReference type="Gene3D" id="3.10.520.10">
    <property type="entry name" value="ApbE-like domains"/>
    <property type="match status" value="1"/>
</dbReference>
<dbReference type="InterPro" id="IPR003374">
    <property type="entry name" value="ApbE-like_sf"/>
</dbReference>
<sequence>MKQFGPILFFMLSLLNAEPMEQRTRILMGTYVTVTLLPGHNREISHTFQLLKDIEGSLSTFDKNASLYRLNHTHRISYDACLAEALERSKAYYEKTQGYFDVTIGSISKKLYHFGEARTYSPSKVQLKKAPLNIGGIHIRKKYIMTDTDITVDLGGMGKGYGADKAAAYLLEQNISQGIIALSGDIRCLGPCEVYLQSPFSEQTFARTEARVPDLSVSTSGTYRRYAAKKSEHHLIDPKTAEQEKTFVSVSLFSRADNSTIDAYATAVAVMPKKKALAFLKAHQKIGYVLVETNGTVIYGNLEPFIHIEWRKRPGGFAIPTTIHKP</sequence>
<dbReference type="InterPro" id="IPR024932">
    <property type="entry name" value="ApbE"/>
</dbReference>
<keyword evidence="7" id="KW-0274">FAD</keyword>
<dbReference type="GO" id="GO:0046872">
    <property type="term" value="F:metal ion binding"/>
    <property type="evidence" value="ECO:0007669"/>
    <property type="project" value="UniProtKB-KW"/>
</dbReference>
<protein>
    <recommendedName>
        <fullName evidence="3">FAD:protein FMN transferase</fullName>
        <ecNumber evidence="2">2.7.1.180</ecNumber>
    </recommendedName>
    <alternativeName>
        <fullName evidence="9">Flavin transferase</fullName>
    </alternativeName>
</protein>
<organism evidence="11">
    <name type="scientific">hydrothermal vent metagenome</name>
    <dbReference type="NCBI Taxonomy" id="652676"/>
    <lineage>
        <taxon>unclassified sequences</taxon>
        <taxon>metagenomes</taxon>
        <taxon>ecological metagenomes</taxon>
    </lineage>
</organism>
<evidence type="ECO:0000256" key="2">
    <source>
        <dbReference type="ARBA" id="ARBA00011955"/>
    </source>
</evidence>
<keyword evidence="8" id="KW-0460">Magnesium</keyword>
<evidence type="ECO:0000313" key="11">
    <source>
        <dbReference type="EMBL" id="SFV55534.1"/>
    </source>
</evidence>
<dbReference type="GO" id="GO:0016740">
    <property type="term" value="F:transferase activity"/>
    <property type="evidence" value="ECO:0007669"/>
    <property type="project" value="UniProtKB-KW"/>
</dbReference>
<evidence type="ECO:0000256" key="10">
    <source>
        <dbReference type="ARBA" id="ARBA00048540"/>
    </source>
</evidence>
<evidence type="ECO:0000256" key="3">
    <source>
        <dbReference type="ARBA" id="ARBA00016337"/>
    </source>
</evidence>
<evidence type="ECO:0000256" key="4">
    <source>
        <dbReference type="ARBA" id="ARBA00022630"/>
    </source>
</evidence>
<gene>
    <name evidence="11" type="ORF">MNB_SV-10-782</name>
</gene>
<dbReference type="PIRSF" id="PIRSF006268">
    <property type="entry name" value="ApbE"/>
    <property type="match status" value="1"/>
</dbReference>
<dbReference type="SUPFAM" id="SSF143631">
    <property type="entry name" value="ApbE-like"/>
    <property type="match status" value="1"/>
</dbReference>